<dbReference type="RefSeq" id="WP_123419452.1">
    <property type="nucleotide sequence ID" value="NZ_BSCP01000002.1"/>
</dbReference>
<proteinExistence type="predicted"/>
<keyword evidence="1" id="KW-0175">Coiled coil</keyword>
<evidence type="ECO:0000313" key="3">
    <source>
        <dbReference type="Proteomes" id="UP000284207"/>
    </source>
</evidence>
<dbReference type="AlphaFoldDB" id="A0A423NMJ2"/>
<name>A0A423NMJ2_9PSED</name>
<evidence type="ECO:0000256" key="1">
    <source>
        <dbReference type="SAM" id="Coils"/>
    </source>
</evidence>
<dbReference type="Proteomes" id="UP000284207">
    <property type="component" value="Unassembled WGS sequence"/>
</dbReference>
<dbReference type="EMBL" id="MOCA01000006">
    <property type="protein sequence ID" value="RON99448.1"/>
    <property type="molecule type" value="Genomic_DNA"/>
</dbReference>
<sequence length="453" mass="51210">MTIRLQLLTEDPKEIELIQRYWAMDESGQFLEKVNVLSEVLQLPQGVTMAAFIRERCRAFDENQVCPECDERVEIRNRSQVWKSALRSTTLCTRCQDERDTLAREAEKAKAAQLEARLAEYHRQQACQVVDYSAITDAQALLLLALDNAVTPRLTQAGFTLADCRGLAPWYLDDFLKILKDAGVLLEDPSKAKPGTYYWKGDDVWVVSDQVAYVLMPGATAVDGGEVIRVLSERTYTDVDGIFNLWLDYAIADVMRYFGDHCKRYGHELAEQEWDEIKSTLRSALHTYSVTQLWFVAWKVVKDAASLASHQYYNRVKAAATIPGKIRRYLEKAKRESLELRSWNRPEHQPAGTLGMLFEELFGIDEYTSGFTASRRITHVTGQECATGVDAELCAPIRELMVNALALDAGTSVMLRFAELIRAGYDVGFAIAEIGGFLQREHPGDHCTSLSER</sequence>
<evidence type="ECO:0000313" key="2">
    <source>
        <dbReference type="EMBL" id="RON99448.1"/>
    </source>
</evidence>
<protein>
    <submittedName>
        <fullName evidence="2">Uncharacterized protein</fullName>
    </submittedName>
</protein>
<gene>
    <name evidence="2" type="ORF">BK674_18600</name>
</gene>
<organism evidence="2 3">
    <name type="scientific">Pseudomonas moraviensis</name>
    <dbReference type="NCBI Taxonomy" id="321662"/>
    <lineage>
        <taxon>Bacteria</taxon>
        <taxon>Pseudomonadati</taxon>
        <taxon>Pseudomonadota</taxon>
        <taxon>Gammaproteobacteria</taxon>
        <taxon>Pseudomonadales</taxon>
        <taxon>Pseudomonadaceae</taxon>
        <taxon>Pseudomonas</taxon>
    </lineage>
</organism>
<comment type="caution">
    <text evidence="2">The sequence shown here is derived from an EMBL/GenBank/DDBJ whole genome shotgun (WGS) entry which is preliminary data.</text>
</comment>
<reference evidence="2 3" key="1">
    <citation type="submission" date="2016-10" db="EMBL/GenBank/DDBJ databases">
        <title>Comparative genome analysis of multiple Pseudomonas spp. focuses on biocontrol and plant growth promoting traits.</title>
        <authorList>
            <person name="Tao X.-Y."/>
            <person name="Taylor C.G."/>
        </authorList>
    </citation>
    <scope>NUCLEOTIDE SEQUENCE [LARGE SCALE GENOMIC DNA]</scope>
    <source>
        <strain evidence="2 3">36B3</strain>
    </source>
</reference>
<feature type="coiled-coil region" evidence="1">
    <location>
        <begin position="92"/>
        <end position="124"/>
    </location>
</feature>
<accession>A0A423NMJ2</accession>